<organism evidence="10 11">
    <name type="scientific">Batillaria attramentaria</name>
    <dbReference type="NCBI Taxonomy" id="370345"/>
    <lineage>
        <taxon>Eukaryota</taxon>
        <taxon>Metazoa</taxon>
        <taxon>Spiralia</taxon>
        <taxon>Lophotrochozoa</taxon>
        <taxon>Mollusca</taxon>
        <taxon>Gastropoda</taxon>
        <taxon>Caenogastropoda</taxon>
        <taxon>Sorbeoconcha</taxon>
        <taxon>Cerithioidea</taxon>
        <taxon>Batillariidae</taxon>
        <taxon>Batillaria</taxon>
    </lineage>
</organism>
<keyword evidence="11" id="KW-1185">Reference proteome</keyword>
<dbReference type="Pfam" id="PF05649">
    <property type="entry name" value="Peptidase_M13_N"/>
    <property type="match status" value="1"/>
</dbReference>
<keyword evidence="7" id="KW-0472">Membrane</keyword>
<dbReference type="AlphaFoldDB" id="A0ABD0LF51"/>
<protein>
    <recommendedName>
        <fullName evidence="12">Neprilysin</fullName>
    </recommendedName>
</protein>
<keyword evidence="4" id="KW-0378">Hydrolase</keyword>
<reference evidence="10 11" key="1">
    <citation type="journal article" date="2023" name="Sci. Data">
        <title>Genome assembly of the Korean intertidal mud-creeper Batillaria attramentaria.</title>
        <authorList>
            <person name="Patra A.K."/>
            <person name="Ho P.T."/>
            <person name="Jun S."/>
            <person name="Lee S.J."/>
            <person name="Kim Y."/>
            <person name="Won Y.J."/>
        </authorList>
    </citation>
    <scope>NUCLEOTIDE SEQUENCE [LARGE SCALE GENOMIC DNA]</scope>
    <source>
        <strain evidence="10">Wonlab-2016</strain>
    </source>
</reference>
<evidence type="ECO:0000259" key="9">
    <source>
        <dbReference type="Pfam" id="PF05649"/>
    </source>
</evidence>
<keyword evidence="3" id="KW-0479">Metal-binding</keyword>
<comment type="caution">
    <text evidence="10">The sequence shown here is derived from an EMBL/GenBank/DDBJ whole genome shotgun (WGS) entry which is preliminary data.</text>
</comment>
<dbReference type="InterPro" id="IPR008753">
    <property type="entry name" value="Peptidase_M13_N"/>
</dbReference>
<dbReference type="SUPFAM" id="SSF55486">
    <property type="entry name" value="Metalloproteases ('zincins'), catalytic domain"/>
    <property type="match status" value="1"/>
</dbReference>
<keyword evidence="7" id="KW-0812">Transmembrane</keyword>
<evidence type="ECO:0000313" key="11">
    <source>
        <dbReference type="Proteomes" id="UP001519460"/>
    </source>
</evidence>
<keyword evidence="6" id="KW-0482">Metalloprotease</keyword>
<proteinExistence type="predicted"/>
<evidence type="ECO:0000313" key="10">
    <source>
        <dbReference type="EMBL" id="KAK7497991.1"/>
    </source>
</evidence>
<name>A0ABD0LF51_9CAEN</name>
<gene>
    <name evidence="10" type="ORF">BaRGS_00010862</name>
</gene>
<evidence type="ECO:0000256" key="1">
    <source>
        <dbReference type="ARBA" id="ARBA00001947"/>
    </source>
</evidence>
<evidence type="ECO:0000256" key="2">
    <source>
        <dbReference type="ARBA" id="ARBA00022670"/>
    </source>
</evidence>
<dbReference type="GO" id="GO:0008237">
    <property type="term" value="F:metallopeptidase activity"/>
    <property type="evidence" value="ECO:0007669"/>
    <property type="project" value="UniProtKB-KW"/>
</dbReference>
<dbReference type="InterPro" id="IPR000718">
    <property type="entry name" value="Peptidase_M13"/>
</dbReference>
<dbReference type="Gene3D" id="1.10.1380.10">
    <property type="entry name" value="Neutral endopeptidase , domain2"/>
    <property type="match status" value="1"/>
</dbReference>
<dbReference type="PANTHER" id="PTHR11733">
    <property type="entry name" value="ZINC METALLOPROTEASE FAMILY M13 NEPRILYSIN-RELATED"/>
    <property type="match status" value="1"/>
</dbReference>
<dbReference type="GO" id="GO:0046872">
    <property type="term" value="F:metal ion binding"/>
    <property type="evidence" value="ECO:0007669"/>
    <property type="project" value="UniProtKB-KW"/>
</dbReference>
<evidence type="ECO:0000256" key="6">
    <source>
        <dbReference type="ARBA" id="ARBA00023049"/>
    </source>
</evidence>
<evidence type="ECO:0008006" key="12">
    <source>
        <dbReference type="Google" id="ProtNLM"/>
    </source>
</evidence>
<dbReference type="PRINTS" id="PR00786">
    <property type="entry name" value="NEPRILYSIN"/>
</dbReference>
<sequence length="734" mass="83677">MITMETMLAAEKQSWLTENGRDVVEDDVTVEYSSKSNGTVSLRSEKKGYWSHRNTKILLAVVVLCVLVAIGLIIALAVSNADSDSATSAARVAESIDFSVDPCEDFYSYACGAWMDKHVIPDDRSEINTFGVLRDEVEVILKNLFEDNRTSNGIEVLQKPMDMYTACLDLDKLEERGDQPLRKFLSDLGGWPMVNNSGWDEANFDLTQMLAKLSLFNNDPLVDQPSFGLPGRRYYLVPRNDSNLAAYETLMRNVATELGATDMTKLEQDIQDVVDFEIQLANISVPDEDRRDSEKLYNKYTLEELSTSDNFTGMVDWERLLKTLFNHEDINVPLTGDEPIINRSPPYFTRLVLDLLPRTSNRTLVNFLVWRIVLNRVNSLNAKYRGFMNDYNKVVFGTATERARFRVCASYATNNMGLAVGNMFVKEAFDEQAKDLALEMIVELKNAFNQLLDDLDWMDDTTKKVAREKNEYIDDKIGFPDEVLNITYLTTLYQNFVHSKPYQHFENVVTNIKQAARNNYKQLREPVDRDQWTSAPSTVNAFYSSLRNQIMFPAGILQPPFYSKTYPKALNYGGIGVVIGHEITHGFDDREDIVEKFKERAQCIVNQYGNFTVPEADMKLNGIQTQGENIADNGGLRQSFRAYRNWVRNSRNGVEEPLLPGLDFTNNQLFFVNFAQIWCGNMRRENAVNRILTGVHSPGRFRVIGTLQNSVDFAEAFQCKSDAKMNPENKCIVW</sequence>
<dbReference type="Pfam" id="PF01431">
    <property type="entry name" value="Peptidase_M13"/>
    <property type="match status" value="1"/>
</dbReference>
<dbReference type="PROSITE" id="PS51885">
    <property type="entry name" value="NEPRILYSIN"/>
    <property type="match status" value="1"/>
</dbReference>
<evidence type="ECO:0000256" key="3">
    <source>
        <dbReference type="ARBA" id="ARBA00022723"/>
    </source>
</evidence>
<feature type="transmembrane region" description="Helical" evidence="7">
    <location>
        <begin position="57"/>
        <end position="78"/>
    </location>
</feature>
<keyword evidence="7" id="KW-1133">Transmembrane helix</keyword>
<dbReference type="PANTHER" id="PTHR11733:SF133">
    <property type="entry name" value="PHOSPHATE-REGULATING NEUTRAL ENDOPEPTIDASE PHEX"/>
    <property type="match status" value="1"/>
</dbReference>
<dbReference type="InterPro" id="IPR018497">
    <property type="entry name" value="Peptidase_M13_C"/>
</dbReference>
<dbReference type="EMBL" id="JACVVK020000054">
    <property type="protein sequence ID" value="KAK7497991.1"/>
    <property type="molecule type" value="Genomic_DNA"/>
</dbReference>
<accession>A0ABD0LF51</accession>
<dbReference type="Gene3D" id="3.40.390.10">
    <property type="entry name" value="Collagenase (Catalytic Domain)"/>
    <property type="match status" value="1"/>
</dbReference>
<dbReference type="InterPro" id="IPR024079">
    <property type="entry name" value="MetalloPept_cat_dom_sf"/>
</dbReference>
<feature type="domain" description="Peptidase M13 C-terminal" evidence="8">
    <location>
        <begin position="540"/>
        <end position="732"/>
    </location>
</feature>
<dbReference type="GO" id="GO:0006508">
    <property type="term" value="P:proteolysis"/>
    <property type="evidence" value="ECO:0007669"/>
    <property type="project" value="UniProtKB-KW"/>
</dbReference>
<comment type="cofactor">
    <cofactor evidence="1">
        <name>Zn(2+)</name>
        <dbReference type="ChEBI" id="CHEBI:29105"/>
    </cofactor>
</comment>
<dbReference type="InterPro" id="IPR042089">
    <property type="entry name" value="Peptidase_M13_dom_2"/>
</dbReference>
<dbReference type="Proteomes" id="UP001519460">
    <property type="component" value="Unassembled WGS sequence"/>
</dbReference>
<evidence type="ECO:0000256" key="5">
    <source>
        <dbReference type="ARBA" id="ARBA00022833"/>
    </source>
</evidence>
<feature type="domain" description="Peptidase M13 N-terminal" evidence="9">
    <location>
        <begin position="102"/>
        <end position="480"/>
    </location>
</feature>
<keyword evidence="5" id="KW-0862">Zinc</keyword>
<keyword evidence="2" id="KW-0645">Protease</keyword>
<evidence type="ECO:0000256" key="4">
    <source>
        <dbReference type="ARBA" id="ARBA00022801"/>
    </source>
</evidence>
<evidence type="ECO:0000259" key="8">
    <source>
        <dbReference type="Pfam" id="PF01431"/>
    </source>
</evidence>
<dbReference type="CDD" id="cd08662">
    <property type="entry name" value="M13"/>
    <property type="match status" value="1"/>
</dbReference>
<evidence type="ECO:0000256" key="7">
    <source>
        <dbReference type="SAM" id="Phobius"/>
    </source>
</evidence>